<evidence type="ECO:0000256" key="3">
    <source>
        <dbReference type="ARBA" id="ARBA00022692"/>
    </source>
</evidence>
<dbReference type="Gene3D" id="3.40.50.2300">
    <property type="match status" value="2"/>
</dbReference>
<keyword evidence="10" id="KW-0325">Glycoprotein</keyword>
<evidence type="ECO:0000256" key="4">
    <source>
        <dbReference type="ARBA" id="ARBA00022729"/>
    </source>
</evidence>
<comment type="catalytic activity">
    <reaction evidence="14">
        <text>GTP = 3',5'-cyclic GMP + diphosphate</text>
        <dbReference type="Rhea" id="RHEA:13665"/>
        <dbReference type="ChEBI" id="CHEBI:33019"/>
        <dbReference type="ChEBI" id="CHEBI:37565"/>
        <dbReference type="ChEBI" id="CHEBI:57746"/>
        <dbReference type="EC" id="4.6.1.2"/>
    </reaction>
</comment>
<dbReference type="InterPro" id="IPR001245">
    <property type="entry name" value="Ser-Thr/Tyr_kinase_cat_dom"/>
</dbReference>
<feature type="chain" id="PRO_5046175253" description="Guanylate cyclase" evidence="16">
    <location>
        <begin position="19"/>
        <end position="1053"/>
    </location>
</feature>
<evidence type="ECO:0000256" key="12">
    <source>
        <dbReference type="ARBA" id="ARBA00023293"/>
    </source>
</evidence>
<evidence type="ECO:0000256" key="10">
    <source>
        <dbReference type="ARBA" id="ARBA00023180"/>
    </source>
</evidence>
<dbReference type="InterPro" id="IPR018297">
    <property type="entry name" value="A/G_cyclase_CS"/>
</dbReference>
<evidence type="ECO:0000256" key="9">
    <source>
        <dbReference type="ARBA" id="ARBA00023170"/>
    </source>
</evidence>
<feature type="signal peptide" evidence="16">
    <location>
        <begin position="1"/>
        <end position="18"/>
    </location>
</feature>
<keyword evidence="7" id="KW-0342">GTP-binding</keyword>
<dbReference type="InterPro" id="IPR028082">
    <property type="entry name" value="Peripla_BP_I"/>
</dbReference>
<evidence type="ECO:0000313" key="19">
    <source>
        <dbReference type="Proteomes" id="UP001652625"/>
    </source>
</evidence>
<dbReference type="RefSeq" id="XP_065672466.1">
    <property type="nucleotide sequence ID" value="XM_065816394.1"/>
</dbReference>
<evidence type="ECO:0000256" key="14">
    <source>
        <dbReference type="RuleBase" id="RU003431"/>
    </source>
</evidence>
<reference evidence="20" key="1">
    <citation type="submission" date="2025-08" db="UniProtKB">
        <authorList>
            <consortium name="RefSeq"/>
        </authorList>
    </citation>
    <scope>IDENTIFICATION</scope>
</reference>
<keyword evidence="6 15" id="KW-1133">Transmembrane helix</keyword>
<evidence type="ECO:0000259" key="18">
    <source>
        <dbReference type="PROSITE" id="PS50125"/>
    </source>
</evidence>
<dbReference type="Pfam" id="PF00211">
    <property type="entry name" value="Guanylate_cyc"/>
    <property type="match status" value="1"/>
</dbReference>
<sequence length="1053" mass="119446">MIFLFFIGFFFSNFSVNCVLPEIRIGILISWTSKDVSAQRVAGAISRVIDDINNSDEILNGTKITYIQADPSCNDRDGLGASVTLFNKNVNVFIGPPCSESCLSSGLLSSYEKIPMISYGCSSNLLSNKTDYPYFARTKPFARTSITYTPKTFLQLLLFFKWKTVCLIEGTSSIYSPMSQKIYNELKVNGNITVVYDSYYPDYVDYEGKKNILVSLQSKCRIFIFITSRRDVIDFMVHAWKLKWMQNNEYAFLHLDFDFEFNSWTDNRIAQWGLSKDFVLNTVLEGLISVSNSGPNVSDIKYSYFVQDVVQRLQKDFRVNTSVNNILTSAGYLYDATMLYARAVDAMFKKNSSASINDAQQVFEFMKITSFEGITGFVDIDEFGDRIPLFVIDNVHNGTILHSASYDPLLKAPISIIGNSLYFLGGYKTAPADIPKCGFKNDKCSVSFPYIPIGVSISAVLVLSIIIIFYLYRKRKYEMSILMKGLIVNWTDLSFIGDGTLKASVRSRMSLKSNLIDNQPVGHHSIRLGSTIVFYKSSQLFMKTIRNCKIELNKEILIELKHIKDLNEANINPFYGVVVHGHDYHLLWSYCSKGTLQDVLQNDEINCDWMFRLSFAKDVAQGLHVIHKSLVGVHGDLRSANCLVDNRWVCKLSNFGLRKIQNSLKINEFLAENRRNCCKAPERIQNPQEQYEPSSDIYSYGMILYEICTRGDPYEIEIQSGLTPKDIMDSLKNTSSVILPKIPDNDAPVEYINLMKSCWNVIQSQRPNTRDIIKSILKMEKQSGIKGSLVDHMMTMMEKYTDNLEKLVSERTDELEQEKIKTENLLYKMLPKTVANKLKEGDPVLAESFSSVTIFFSDIVGFTSICSESNPLEVVEMLNDLYVCFDKCIDMYDVYKVETIGDAYMVVSGIPNRNGDRHVEEIATMSLDLLSCVKNFKIRHRPDTQMQLRVGMHTGPCVAGVVGLKMPRYCLFGDTVNYASRMESSGLALRIHVSPESHKILDQLGTYKLEKRGPVEMKGKGVIETYFLTGKQGFNKELPDLSLAASLESHHFK</sequence>
<dbReference type="InterPro" id="IPR011009">
    <property type="entry name" value="Kinase-like_dom_sf"/>
</dbReference>
<dbReference type="SUPFAM" id="SSF55073">
    <property type="entry name" value="Nucleotide cyclase"/>
    <property type="match status" value="1"/>
</dbReference>
<dbReference type="InterPro" id="IPR001054">
    <property type="entry name" value="A/G_cyclase"/>
</dbReference>
<dbReference type="PROSITE" id="PS00452">
    <property type="entry name" value="GUANYLATE_CYCLASE_1"/>
    <property type="match status" value="1"/>
</dbReference>
<keyword evidence="19" id="KW-1185">Reference proteome</keyword>
<dbReference type="EC" id="4.6.1.2" evidence="2 14"/>
<dbReference type="PANTHER" id="PTHR11920">
    <property type="entry name" value="GUANYLYL CYCLASE"/>
    <property type="match status" value="1"/>
</dbReference>
<protein>
    <recommendedName>
        <fullName evidence="2 14">Guanylate cyclase</fullName>
        <ecNumber evidence="2 14">4.6.1.2</ecNumber>
    </recommendedName>
</protein>
<name>A0ABM4DDI5_HYDVU</name>
<dbReference type="SUPFAM" id="SSF53822">
    <property type="entry name" value="Periplasmic binding protein-like I"/>
    <property type="match status" value="1"/>
</dbReference>
<keyword evidence="11 13" id="KW-0456">Lyase</keyword>
<dbReference type="InterPro" id="IPR001170">
    <property type="entry name" value="ANPR/GUC"/>
</dbReference>
<comment type="similarity">
    <text evidence="13">Belongs to the adenylyl cyclase class-4/guanylyl cyclase family.</text>
</comment>
<evidence type="ECO:0000256" key="2">
    <source>
        <dbReference type="ARBA" id="ARBA00012202"/>
    </source>
</evidence>
<keyword evidence="9 20" id="KW-0675">Receptor</keyword>
<dbReference type="PRINTS" id="PR00255">
    <property type="entry name" value="NATPEPTIDER"/>
</dbReference>
<keyword evidence="3 15" id="KW-0812">Transmembrane</keyword>
<accession>A0ABM4DDI5</accession>
<evidence type="ECO:0000256" key="7">
    <source>
        <dbReference type="ARBA" id="ARBA00023134"/>
    </source>
</evidence>
<evidence type="ECO:0000256" key="13">
    <source>
        <dbReference type="RuleBase" id="RU000405"/>
    </source>
</evidence>
<evidence type="ECO:0000256" key="16">
    <source>
        <dbReference type="SAM" id="SignalP"/>
    </source>
</evidence>
<feature type="transmembrane region" description="Helical" evidence="15">
    <location>
        <begin position="450"/>
        <end position="472"/>
    </location>
</feature>
<dbReference type="GeneID" id="105843244"/>
<feature type="domain" description="Protein kinase" evidence="17">
    <location>
        <begin position="490"/>
        <end position="785"/>
    </location>
</feature>
<dbReference type="PROSITE" id="PS50011">
    <property type="entry name" value="PROTEIN_KINASE_DOM"/>
    <property type="match status" value="1"/>
</dbReference>
<dbReference type="CDD" id="cd07302">
    <property type="entry name" value="CHD"/>
    <property type="match status" value="1"/>
</dbReference>
<dbReference type="PANTHER" id="PTHR11920:SF496">
    <property type="entry name" value="GUANYLATE CYCLASE"/>
    <property type="match status" value="1"/>
</dbReference>
<dbReference type="Proteomes" id="UP001652625">
    <property type="component" value="Chromosome 13"/>
</dbReference>
<evidence type="ECO:0000256" key="15">
    <source>
        <dbReference type="SAM" id="Phobius"/>
    </source>
</evidence>
<dbReference type="SUPFAM" id="SSF56112">
    <property type="entry name" value="Protein kinase-like (PK-like)"/>
    <property type="match status" value="1"/>
</dbReference>
<evidence type="ECO:0000256" key="1">
    <source>
        <dbReference type="ARBA" id="ARBA00004479"/>
    </source>
</evidence>
<evidence type="ECO:0000256" key="5">
    <source>
        <dbReference type="ARBA" id="ARBA00022741"/>
    </source>
</evidence>
<evidence type="ECO:0000259" key="17">
    <source>
        <dbReference type="PROSITE" id="PS50011"/>
    </source>
</evidence>
<dbReference type="Gene3D" id="1.10.510.10">
    <property type="entry name" value="Transferase(Phosphotransferase) domain 1"/>
    <property type="match status" value="1"/>
</dbReference>
<dbReference type="Gene3D" id="3.30.70.1230">
    <property type="entry name" value="Nucleotide cyclase"/>
    <property type="match status" value="1"/>
</dbReference>
<organism evidence="19 20">
    <name type="scientific">Hydra vulgaris</name>
    <name type="common">Hydra</name>
    <name type="synonym">Hydra attenuata</name>
    <dbReference type="NCBI Taxonomy" id="6087"/>
    <lineage>
        <taxon>Eukaryota</taxon>
        <taxon>Metazoa</taxon>
        <taxon>Cnidaria</taxon>
        <taxon>Hydrozoa</taxon>
        <taxon>Hydroidolina</taxon>
        <taxon>Anthoathecata</taxon>
        <taxon>Aplanulata</taxon>
        <taxon>Hydridae</taxon>
        <taxon>Hydra</taxon>
    </lineage>
</organism>
<evidence type="ECO:0000256" key="11">
    <source>
        <dbReference type="ARBA" id="ARBA00023239"/>
    </source>
</evidence>
<evidence type="ECO:0000256" key="6">
    <source>
        <dbReference type="ARBA" id="ARBA00022989"/>
    </source>
</evidence>
<keyword evidence="4 16" id="KW-0732">Signal</keyword>
<dbReference type="Pfam" id="PF07714">
    <property type="entry name" value="PK_Tyr_Ser-Thr"/>
    <property type="match status" value="1"/>
</dbReference>
<dbReference type="InterPro" id="IPR029787">
    <property type="entry name" value="Nucleotide_cyclase"/>
</dbReference>
<keyword evidence="8 15" id="KW-0472">Membrane</keyword>
<proteinExistence type="inferred from homology"/>
<evidence type="ECO:0000313" key="20">
    <source>
        <dbReference type="RefSeq" id="XP_065672466.1"/>
    </source>
</evidence>
<dbReference type="InterPro" id="IPR011645">
    <property type="entry name" value="HNOB_dom_associated"/>
</dbReference>
<dbReference type="SMART" id="SM00044">
    <property type="entry name" value="CYCc"/>
    <property type="match status" value="1"/>
</dbReference>
<evidence type="ECO:0000256" key="8">
    <source>
        <dbReference type="ARBA" id="ARBA00023136"/>
    </source>
</evidence>
<dbReference type="Pfam" id="PF07701">
    <property type="entry name" value="HNOBA"/>
    <property type="match status" value="1"/>
</dbReference>
<dbReference type="InterPro" id="IPR000719">
    <property type="entry name" value="Prot_kinase_dom"/>
</dbReference>
<keyword evidence="12 14" id="KW-0141">cGMP biosynthesis</keyword>
<dbReference type="InterPro" id="IPR001828">
    <property type="entry name" value="ANF_lig-bd_rcpt"/>
</dbReference>
<feature type="domain" description="Guanylate cyclase" evidence="18">
    <location>
        <begin position="853"/>
        <end position="983"/>
    </location>
</feature>
<dbReference type="InterPro" id="IPR050401">
    <property type="entry name" value="Cyclic_nucleotide_synthase"/>
</dbReference>
<keyword evidence="5" id="KW-0547">Nucleotide-binding</keyword>
<comment type="subcellular location">
    <subcellularLocation>
        <location evidence="1">Membrane</location>
        <topology evidence="1">Single-pass type I membrane protein</topology>
    </subcellularLocation>
</comment>
<gene>
    <name evidence="20" type="primary">LOC105843244</name>
</gene>
<dbReference type="Pfam" id="PF01094">
    <property type="entry name" value="ANF_receptor"/>
    <property type="match status" value="1"/>
</dbReference>
<dbReference type="PROSITE" id="PS50125">
    <property type="entry name" value="GUANYLATE_CYCLASE_2"/>
    <property type="match status" value="1"/>
</dbReference>